<dbReference type="KEGG" id="tgr:Tgr7_2976"/>
<evidence type="ECO:0000256" key="4">
    <source>
        <dbReference type="ARBA" id="ARBA00022448"/>
    </source>
</evidence>
<evidence type="ECO:0000256" key="12">
    <source>
        <dbReference type="ARBA" id="ARBA00023285"/>
    </source>
</evidence>
<comment type="function">
    <text evidence="1">Efflux system for nickel and cobalt.</text>
</comment>
<name>B8GPC7_THISH</name>
<evidence type="ECO:0000256" key="8">
    <source>
        <dbReference type="ARBA" id="ARBA00022989"/>
    </source>
</evidence>
<dbReference type="AlphaFoldDB" id="B8GPC7"/>
<dbReference type="GO" id="GO:0046583">
    <property type="term" value="F:monoatomic cation efflux transmembrane transporter activity"/>
    <property type="evidence" value="ECO:0007669"/>
    <property type="project" value="TreeGrafter"/>
</dbReference>
<dbReference type="PANTHER" id="PTHR40659">
    <property type="entry name" value="NICKEL/COBALT EFFLUX SYSTEM RCNA"/>
    <property type="match status" value="1"/>
</dbReference>
<evidence type="ECO:0000256" key="2">
    <source>
        <dbReference type="ARBA" id="ARBA00004651"/>
    </source>
</evidence>
<accession>B8GPC7</accession>
<feature type="transmembrane region" description="Helical" evidence="13">
    <location>
        <begin position="156"/>
        <end position="176"/>
    </location>
</feature>
<gene>
    <name evidence="15" type="ordered locus">Tgr7_2976</name>
</gene>
<feature type="transmembrane region" description="Helical" evidence="13">
    <location>
        <begin position="120"/>
        <end position="144"/>
    </location>
</feature>
<dbReference type="EMBL" id="CP001339">
    <property type="protein sequence ID" value="ACL74047.1"/>
    <property type="molecule type" value="Genomic_DNA"/>
</dbReference>
<evidence type="ECO:0000256" key="13">
    <source>
        <dbReference type="RuleBase" id="RU362101"/>
    </source>
</evidence>
<protein>
    <recommendedName>
        <fullName evidence="13">Nickel/cobalt efflux system</fullName>
    </recommendedName>
</protein>
<keyword evidence="7 13" id="KW-0812">Transmembrane</keyword>
<dbReference type="PANTHER" id="PTHR40659:SF1">
    <property type="entry name" value="NICKEL_COBALT EFFLUX SYSTEM RCNA"/>
    <property type="match status" value="1"/>
</dbReference>
<reference evidence="15 16" key="1">
    <citation type="journal article" date="2011" name="Stand. Genomic Sci.">
        <title>Complete genome sequence of 'Thioalkalivibrio sulfidophilus' HL-EbGr7.</title>
        <authorList>
            <person name="Muyzer G."/>
            <person name="Sorokin D.Y."/>
            <person name="Mavromatis K."/>
            <person name="Lapidus A."/>
            <person name="Clum A."/>
            <person name="Ivanova N."/>
            <person name="Pati A."/>
            <person name="d'Haeseleer P."/>
            <person name="Woyke T."/>
            <person name="Kyrpides N.C."/>
        </authorList>
    </citation>
    <scope>NUCLEOTIDE SEQUENCE [LARGE SCALE GENOMIC DNA]</scope>
    <source>
        <strain evidence="15 16">HL-EbGR7</strain>
    </source>
</reference>
<keyword evidence="3" id="KW-0171">Cobalt transport</keyword>
<keyword evidence="6" id="KW-0533">Nickel</keyword>
<comment type="similarity">
    <text evidence="13">Belongs to the NiCoT transporter (TC 2.A.52) family.</text>
</comment>
<dbReference type="GO" id="GO:0010045">
    <property type="term" value="P:response to nickel cation"/>
    <property type="evidence" value="ECO:0007669"/>
    <property type="project" value="TreeGrafter"/>
</dbReference>
<evidence type="ECO:0000256" key="6">
    <source>
        <dbReference type="ARBA" id="ARBA00022596"/>
    </source>
</evidence>
<keyword evidence="4 13" id="KW-0813">Transport</keyword>
<evidence type="ECO:0000313" key="16">
    <source>
        <dbReference type="Proteomes" id="UP000002383"/>
    </source>
</evidence>
<keyword evidence="10" id="KW-0921">Nickel transport</keyword>
<proteinExistence type="inferred from homology"/>
<feature type="transmembrane region" description="Helical" evidence="13">
    <location>
        <begin position="313"/>
        <end position="333"/>
    </location>
</feature>
<dbReference type="Proteomes" id="UP000002383">
    <property type="component" value="Chromosome"/>
</dbReference>
<feature type="transmembrane region" description="Helical" evidence="13">
    <location>
        <begin position="261"/>
        <end position="287"/>
    </location>
</feature>
<evidence type="ECO:0000256" key="14">
    <source>
        <dbReference type="SAM" id="MobiDB-lite"/>
    </source>
</evidence>
<feature type="transmembrane region" description="Helical" evidence="13">
    <location>
        <begin position="230"/>
        <end position="255"/>
    </location>
</feature>
<organism evidence="15 16">
    <name type="scientific">Thioalkalivibrio sulfidiphilus (strain HL-EbGR7)</name>
    <dbReference type="NCBI Taxonomy" id="396588"/>
    <lineage>
        <taxon>Bacteria</taxon>
        <taxon>Pseudomonadati</taxon>
        <taxon>Pseudomonadota</taxon>
        <taxon>Gammaproteobacteria</taxon>
        <taxon>Chromatiales</taxon>
        <taxon>Ectothiorhodospiraceae</taxon>
        <taxon>Thioalkalivibrio</taxon>
    </lineage>
</organism>
<evidence type="ECO:0000256" key="11">
    <source>
        <dbReference type="ARBA" id="ARBA00023136"/>
    </source>
</evidence>
<feature type="compositionally biased region" description="Basic and acidic residues" evidence="14">
    <location>
        <begin position="194"/>
        <end position="210"/>
    </location>
</feature>
<evidence type="ECO:0000256" key="1">
    <source>
        <dbReference type="ARBA" id="ARBA00002510"/>
    </source>
</evidence>
<evidence type="ECO:0000256" key="10">
    <source>
        <dbReference type="ARBA" id="ARBA00023112"/>
    </source>
</evidence>
<keyword evidence="9" id="KW-0406">Ion transport</keyword>
<keyword evidence="5" id="KW-1003">Cell membrane</keyword>
<comment type="subcellular location">
    <subcellularLocation>
        <location evidence="2 13">Cell membrane</location>
        <topology evidence="2 13">Multi-pass membrane protein</topology>
    </subcellularLocation>
</comment>
<dbReference type="STRING" id="396588.Tgr7_2976"/>
<keyword evidence="12" id="KW-0170">Cobalt</keyword>
<dbReference type="InterPro" id="IPR051224">
    <property type="entry name" value="NiCoT_RcnA"/>
</dbReference>
<dbReference type="Pfam" id="PF03824">
    <property type="entry name" value="NicO"/>
    <property type="match status" value="1"/>
</dbReference>
<evidence type="ECO:0000256" key="3">
    <source>
        <dbReference type="ARBA" id="ARBA00022426"/>
    </source>
</evidence>
<evidence type="ECO:0000256" key="7">
    <source>
        <dbReference type="ARBA" id="ARBA00022692"/>
    </source>
</evidence>
<dbReference type="HOGENOM" id="CLU_058605_0_1_6"/>
<keyword evidence="11 13" id="KW-0472">Membrane</keyword>
<keyword evidence="16" id="KW-1185">Reference proteome</keyword>
<dbReference type="eggNOG" id="COG2215">
    <property type="taxonomic scope" value="Bacteria"/>
</dbReference>
<dbReference type="InterPro" id="IPR011541">
    <property type="entry name" value="Ni/Co_transpt_high_affinity"/>
</dbReference>
<feature type="transmembrane region" description="Helical" evidence="13">
    <location>
        <begin position="77"/>
        <end position="99"/>
    </location>
</feature>
<evidence type="ECO:0000256" key="9">
    <source>
        <dbReference type="ARBA" id="ARBA00023065"/>
    </source>
</evidence>
<sequence length="342" mass="35693" precursor="true">MRPGALIPAVLIALLLWAPLLGASPLSGGSTTTHATASEPEALNAWERATLWVLNTQRDLHRQLARGMERIQNAPTAANTFALVLVGFLYGIFHAAGPGHGKAVITTYLLTHRQHMTRGLVLSWASSLLQGLTAIALVVGVVVIAERLTREALGHVRTLEMVSFALVAAVGAWLVFRALRGLWRLRPVAQHAHDHDHAHGHDHHHDHEHGCGCGHAHHVTPEQAARSDSLGAMIGTVVAVGIRPCTGAILVLAVANMLGLWMAGIAAVLAMSVGTAITVSVLAILAVQARHWAGRIAGSQGGSLAWARAGQGVALAGGLLIFALGVSLLGAGFDAPAHPLGL</sequence>
<evidence type="ECO:0000313" key="15">
    <source>
        <dbReference type="EMBL" id="ACL74047.1"/>
    </source>
</evidence>
<dbReference type="RefSeq" id="WP_012639510.1">
    <property type="nucleotide sequence ID" value="NC_011901.1"/>
</dbReference>
<evidence type="ECO:0000256" key="5">
    <source>
        <dbReference type="ARBA" id="ARBA00022475"/>
    </source>
</evidence>
<keyword evidence="8 13" id="KW-1133">Transmembrane helix</keyword>
<dbReference type="GO" id="GO:0005886">
    <property type="term" value="C:plasma membrane"/>
    <property type="evidence" value="ECO:0007669"/>
    <property type="project" value="UniProtKB-SubCell"/>
</dbReference>
<dbReference type="GO" id="GO:0006824">
    <property type="term" value="P:cobalt ion transport"/>
    <property type="evidence" value="ECO:0007669"/>
    <property type="project" value="UniProtKB-KW"/>
</dbReference>
<dbReference type="GO" id="GO:0015099">
    <property type="term" value="F:nickel cation transmembrane transporter activity"/>
    <property type="evidence" value="ECO:0007669"/>
    <property type="project" value="UniProtKB-UniRule"/>
</dbReference>
<dbReference type="OrthoDB" id="9812956at2"/>
<dbReference type="GO" id="GO:0032025">
    <property type="term" value="P:response to cobalt ion"/>
    <property type="evidence" value="ECO:0007669"/>
    <property type="project" value="TreeGrafter"/>
</dbReference>
<feature type="region of interest" description="Disordered" evidence="14">
    <location>
        <begin position="194"/>
        <end position="214"/>
    </location>
</feature>